<dbReference type="Proteomes" id="UP000461165">
    <property type="component" value="Unassembled WGS sequence"/>
</dbReference>
<evidence type="ECO:0000313" key="1">
    <source>
        <dbReference type="EMBL" id="KAB6837542.1"/>
    </source>
</evidence>
<name>A0A6A2S7X6_BIFLN</name>
<proteinExistence type="predicted"/>
<dbReference type="EMBL" id="WEAY01000013">
    <property type="protein sequence ID" value="KAB6837542.1"/>
    <property type="molecule type" value="Genomic_DNA"/>
</dbReference>
<dbReference type="Proteomes" id="UP000478746">
    <property type="component" value="Unassembled WGS sequence"/>
</dbReference>
<evidence type="ECO:0000313" key="4">
    <source>
        <dbReference type="Proteomes" id="UP000478746"/>
    </source>
</evidence>
<evidence type="ECO:0000313" key="2">
    <source>
        <dbReference type="EMBL" id="KAB7134541.1"/>
    </source>
</evidence>
<comment type="caution">
    <text evidence="2">The sequence shown here is derived from an EMBL/GenBank/DDBJ whole genome shotgun (WGS) entry which is preliminary data.</text>
</comment>
<accession>A0A6A2S7X6</accession>
<gene>
    <name evidence="2" type="ORF">GBC97_07630</name>
    <name evidence="1" type="ORF">GBK08_07740</name>
</gene>
<dbReference type="EMBL" id="WDVF01000013">
    <property type="protein sequence ID" value="KAB7134541.1"/>
    <property type="molecule type" value="Genomic_DNA"/>
</dbReference>
<evidence type="ECO:0000313" key="3">
    <source>
        <dbReference type="Proteomes" id="UP000461165"/>
    </source>
</evidence>
<reference evidence="3 4" key="1">
    <citation type="journal article" date="2019" name="Nat. Med.">
        <title>A library of human gut bacterial isolates paired with longitudinal multiomics data enables mechanistic microbiome research.</title>
        <authorList>
            <person name="Poyet M."/>
            <person name="Groussin M."/>
            <person name="Gibbons S.M."/>
            <person name="Avila-Pacheco J."/>
            <person name="Jiang X."/>
            <person name="Kearney S.M."/>
            <person name="Perrotta A.R."/>
            <person name="Berdy B."/>
            <person name="Zhao S."/>
            <person name="Lieberman T.D."/>
            <person name="Swanson P.K."/>
            <person name="Smith M."/>
            <person name="Roesemann S."/>
            <person name="Alexander J.E."/>
            <person name="Rich S.A."/>
            <person name="Livny J."/>
            <person name="Vlamakis H."/>
            <person name="Clish C."/>
            <person name="Bullock K."/>
            <person name="Deik A."/>
            <person name="Scott J."/>
            <person name="Pierce K.A."/>
            <person name="Xavier R.J."/>
            <person name="Alm E.J."/>
        </authorList>
    </citation>
    <scope>NUCLEOTIDE SEQUENCE [LARGE SCALE GENOMIC DNA]</scope>
    <source>
        <strain evidence="2 3">BIOML-A166</strain>
        <strain evidence="1 4">BIOML-A320</strain>
    </source>
</reference>
<protein>
    <submittedName>
        <fullName evidence="2">Uncharacterized protein</fullName>
    </submittedName>
</protein>
<sequence length="206" mass="23859">MTVLGMEWWEFATLIFAALSFLGMCWQIVRAESLAPTPTLHIEWDNPIKESDKTVQVTLWIRPAFGFDFYGVKVLEATDWPYRRECWLKRDERKVTEDDPLFHRLRYPVDGSGSFVIQVLSVSPIRKRLIACAWKVTATDGGEAPSDTKQQRLLTETRSWWVWYPGAELLGWLDHRLGWKIPLGYWREGKGSYRAALPLSAIPRSS</sequence>
<organism evidence="2 3">
    <name type="scientific">Bifidobacterium longum</name>
    <dbReference type="NCBI Taxonomy" id="216816"/>
    <lineage>
        <taxon>Bacteria</taxon>
        <taxon>Bacillati</taxon>
        <taxon>Actinomycetota</taxon>
        <taxon>Actinomycetes</taxon>
        <taxon>Bifidobacteriales</taxon>
        <taxon>Bifidobacteriaceae</taxon>
        <taxon>Bifidobacterium</taxon>
    </lineage>
</organism>
<dbReference type="AlphaFoldDB" id="A0A6A2S7X6"/>